<name>A0A0F9PCZ8_9ZZZZ</name>
<dbReference type="EMBL" id="LAZR01003070">
    <property type="protein sequence ID" value="KKN22342.1"/>
    <property type="molecule type" value="Genomic_DNA"/>
</dbReference>
<evidence type="ECO:0000313" key="1">
    <source>
        <dbReference type="EMBL" id="KKN22342.1"/>
    </source>
</evidence>
<dbReference type="AlphaFoldDB" id="A0A0F9PCZ8"/>
<reference evidence="1" key="1">
    <citation type="journal article" date="2015" name="Nature">
        <title>Complex archaea that bridge the gap between prokaryotes and eukaryotes.</title>
        <authorList>
            <person name="Spang A."/>
            <person name="Saw J.H."/>
            <person name="Jorgensen S.L."/>
            <person name="Zaremba-Niedzwiedzka K."/>
            <person name="Martijn J."/>
            <person name="Lind A.E."/>
            <person name="van Eijk R."/>
            <person name="Schleper C."/>
            <person name="Guy L."/>
            <person name="Ettema T.J."/>
        </authorList>
    </citation>
    <scope>NUCLEOTIDE SEQUENCE</scope>
</reference>
<proteinExistence type="predicted"/>
<gene>
    <name evidence="1" type="ORF">LCGC14_0916080</name>
</gene>
<accession>A0A0F9PCZ8</accession>
<sequence>MKMPMMKCGHTAMAINGKKEPCCVICHGDPRSEIIDDLPELTGRLAKCGCGNTRESSIELAFFEYKGQDSLASKEMCKLCSYALTAHWPRWEYQILIVRDWFKHKNIKTDEIRTEHLPNKKAIEGYVKARISQLLSQTGILFSSGEQKGEIATKIYEAKAGYIKGPLPSGSEHDFVPHGIFKYDVFYCGCRGWD</sequence>
<protein>
    <submittedName>
        <fullName evidence="1">Uncharacterized protein</fullName>
    </submittedName>
</protein>
<organism evidence="1">
    <name type="scientific">marine sediment metagenome</name>
    <dbReference type="NCBI Taxonomy" id="412755"/>
    <lineage>
        <taxon>unclassified sequences</taxon>
        <taxon>metagenomes</taxon>
        <taxon>ecological metagenomes</taxon>
    </lineage>
</organism>
<comment type="caution">
    <text evidence="1">The sequence shown here is derived from an EMBL/GenBank/DDBJ whole genome shotgun (WGS) entry which is preliminary data.</text>
</comment>